<name>A0ABD3HYN0_9MARC</name>
<keyword evidence="1" id="KW-0805">Transcription regulation</keyword>
<dbReference type="Proteomes" id="UP001633002">
    <property type="component" value="Unassembled WGS sequence"/>
</dbReference>
<dbReference type="InterPro" id="IPR005202">
    <property type="entry name" value="TF_GRAS"/>
</dbReference>
<feature type="compositionally biased region" description="Polar residues" evidence="3">
    <location>
        <begin position="317"/>
        <end position="335"/>
    </location>
</feature>
<evidence type="ECO:0000256" key="3">
    <source>
        <dbReference type="SAM" id="MobiDB-lite"/>
    </source>
</evidence>
<comment type="caution">
    <text evidence="4">The sequence shown here is derived from an EMBL/GenBank/DDBJ whole genome shotgun (WGS) entry which is preliminary data.</text>
</comment>
<keyword evidence="2" id="KW-0804">Transcription</keyword>
<sequence length="787" mass="87821">MILAMEMNMRTFESDREMYHHQLLDNCMLEEPSPHHVAYYSGQQQEQGEEGTVGGGDGYKWQMKHDDSIVLTQVPVFHDRSSPLSRSSSQLSMVSTDKSSSSLLYDSSAYSVDNHHQDHGGVNVYNNYTSRTKAASLCSPLSQQQLPRTVRSGCYNGSSSLQQSFPSQELQEFDDRPGGTFPSHMDQYAINRTSAAAGPQDFLISSLVDSLVNDSTTGSAHINDSRETTTITATKVEFSDWNHDNGHYKTLQPSCPMGSTIPHGGVYSSPVNVLDFSDSLTSTPSPHSRESGAHNVYFSNPHLQHQQQFQNEEFEGASTSSSFQMGGSCSQEGNQDQYHWMMSGDHSNSQNNTLQGNDFLYQSEKSISPEISFQGCNSLDLSGGTQASMAPQAGIRSEEDLQGVRLVHLLLAGAEAVASMNQVLATTILTHLRELASPSGSTMQRVAACFCDGLHYRLQGVRSAEIRPTTSSEYQNDSLDAFQVLHEVSPYIKFGHFTANQAILEAVEGEKRVHIIDYEILEGIQWPSLMQALACRPGGPPQLRITAISRPYVRRASTSVQETGKRLAEFAQTFNIPFAFHQIRYDDEDDFRHPGFLRQQVKGECLVVNCMVHLPHMSHRPQKSLTSFFRAVRRLSPKVVTFVAEELPSSSSTFITQFFEALHHYSAIFDSLEASLSAGSRGRKLVERIFLAPRIINLMTSMNVGGSSGCSEGGIEYWHSLPQREGFQPVPLSMYNHCQAKLLLGLFSEGYKLEEEQNRLLLGWRSKCFELGWIIDFMDLYFHVQYF</sequence>
<organism evidence="4 5">
    <name type="scientific">Riccia sorocarpa</name>
    <dbReference type="NCBI Taxonomy" id="122646"/>
    <lineage>
        <taxon>Eukaryota</taxon>
        <taxon>Viridiplantae</taxon>
        <taxon>Streptophyta</taxon>
        <taxon>Embryophyta</taxon>
        <taxon>Marchantiophyta</taxon>
        <taxon>Marchantiopsida</taxon>
        <taxon>Marchantiidae</taxon>
        <taxon>Marchantiales</taxon>
        <taxon>Ricciaceae</taxon>
        <taxon>Riccia</taxon>
    </lineage>
</organism>
<feature type="region of interest" description="Disordered" evidence="3">
    <location>
        <begin position="308"/>
        <end position="335"/>
    </location>
</feature>
<dbReference type="EMBL" id="JBJQOH010000002">
    <property type="protein sequence ID" value="KAL3695380.1"/>
    <property type="molecule type" value="Genomic_DNA"/>
</dbReference>
<reference evidence="4 5" key="1">
    <citation type="submission" date="2024-09" db="EMBL/GenBank/DDBJ databases">
        <title>Chromosome-scale assembly of Riccia sorocarpa.</title>
        <authorList>
            <person name="Paukszto L."/>
        </authorList>
    </citation>
    <scope>NUCLEOTIDE SEQUENCE [LARGE SCALE GENOMIC DNA]</scope>
    <source>
        <strain evidence="4">LP-2024</strain>
        <tissue evidence="4">Aerial parts of the thallus</tissue>
    </source>
</reference>
<dbReference type="PROSITE" id="PS50985">
    <property type="entry name" value="GRAS"/>
    <property type="match status" value="1"/>
</dbReference>
<accession>A0ABD3HYN0</accession>
<proteinExistence type="predicted"/>
<evidence type="ECO:0000313" key="4">
    <source>
        <dbReference type="EMBL" id="KAL3695380.1"/>
    </source>
</evidence>
<dbReference type="PANTHER" id="PTHR31636">
    <property type="entry name" value="OSJNBA0084A10.13 PROTEIN-RELATED"/>
    <property type="match status" value="1"/>
</dbReference>
<evidence type="ECO:0000313" key="5">
    <source>
        <dbReference type="Proteomes" id="UP001633002"/>
    </source>
</evidence>
<evidence type="ECO:0000256" key="2">
    <source>
        <dbReference type="ARBA" id="ARBA00023163"/>
    </source>
</evidence>
<gene>
    <name evidence="4" type="ORF">R1sor_009456</name>
</gene>
<evidence type="ECO:0000256" key="1">
    <source>
        <dbReference type="ARBA" id="ARBA00023015"/>
    </source>
</evidence>
<dbReference type="Pfam" id="PF03514">
    <property type="entry name" value="GRAS"/>
    <property type="match status" value="1"/>
</dbReference>
<keyword evidence="5" id="KW-1185">Reference proteome</keyword>
<protein>
    <submittedName>
        <fullName evidence="4">Uncharacterized protein</fullName>
    </submittedName>
</protein>
<dbReference type="AlphaFoldDB" id="A0ABD3HYN0"/>